<dbReference type="RefSeq" id="WP_181740207.1">
    <property type="nucleotide sequence ID" value="NZ_JACEOL010000031.1"/>
</dbReference>
<gene>
    <name evidence="7" type="primary">ubiX</name>
    <name evidence="9" type="ORF">H2C83_09525</name>
</gene>
<feature type="binding site" evidence="7">
    <location>
        <position position="180"/>
    </location>
    <ligand>
        <name>dimethylallyl phosphate</name>
        <dbReference type="ChEBI" id="CHEBI:88052"/>
    </ligand>
</feature>
<feature type="binding site" evidence="7">
    <location>
        <begin position="99"/>
        <end position="102"/>
    </location>
    <ligand>
        <name>FMN</name>
        <dbReference type="ChEBI" id="CHEBI:58210"/>
    </ligand>
</feature>
<keyword evidence="3 7" id="KW-0288">FMN</keyword>
<organism evidence="9 10">
    <name type="scientific">Thermoactinomyces mirandus</name>
    <dbReference type="NCBI Taxonomy" id="2756294"/>
    <lineage>
        <taxon>Bacteria</taxon>
        <taxon>Bacillati</taxon>
        <taxon>Bacillota</taxon>
        <taxon>Bacilli</taxon>
        <taxon>Bacillales</taxon>
        <taxon>Thermoactinomycetaceae</taxon>
        <taxon>Thermoactinomyces</taxon>
    </lineage>
</organism>
<evidence type="ECO:0000256" key="6">
    <source>
        <dbReference type="ARBA" id="ARBA00060793"/>
    </source>
</evidence>
<feature type="binding site" evidence="7">
    <location>
        <begin position="12"/>
        <end position="14"/>
    </location>
    <ligand>
        <name>FMN</name>
        <dbReference type="ChEBI" id="CHEBI:58210"/>
    </ligand>
</feature>
<comment type="caution">
    <text evidence="9">The sequence shown here is derived from an EMBL/GenBank/DDBJ whole genome shotgun (WGS) entry which is preliminary data.</text>
</comment>
<dbReference type="Pfam" id="PF02441">
    <property type="entry name" value="Flavoprotein"/>
    <property type="match status" value="1"/>
</dbReference>
<dbReference type="NCBIfam" id="TIGR00421">
    <property type="entry name" value="ubiX_pad"/>
    <property type="match status" value="1"/>
</dbReference>
<keyword evidence="10" id="KW-1185">Reference proteome</keyword>
<dbReference type="SUPFAM" id="SSF52507">
    <property type="entry name" value="Homo-oligomeric flavin-containing Cys decarboxylases, HFCD"/>
    <property type="match status" value="1"/>
</dbReference>
<keyword evidence="1 7" id="KW-0637">Prenyltransferase</keyword>
<dbReference type="Gene3D" id="3.40.50.1950">
    <property type="entry name" value="Flavin prenyltransferase-like"/>
    <property type="match status" value="1"/>
</dbReference>
<dbReference type="AlphaFoldDB" id="A0A7W1XSN5"/>
<dbReference type="GO" id="GO:0106141">
    <property type="term" value="F:flavin prenyltransferase activity"/>
    <property type="evidence" value="ECO:0007669"/>
    <property type="project" value="UniProtKB-EC"/>
</dbReference>
<reference evidence="9 10" key="1">
    <citation type="submission" date="2020-07" db="EMBL/GenBank/DDBJ databases">
        <title>Thermoactinomyces phylogeny.</title>
        <authorList>
            <person name="Dunlap C."/>
        </authorList>
    </citation>
    <scope>NUCLEOTIDE SEQUENCE [LARGE SCALE GENOMIC DNA]</scope>
    <source>
        <strain evidence="9 10">AMNI-1</strain>
    </source>
</reference>
<proteinExistence type="inferred from homology"/>
<feature type="binding site" evidence="7">
    <location>
        <position position="164"/>
    </location>
    <ligand>
        <name>dimethylallyl phosphate</name>
        <dbReference type="ChEBI" id="CHEBI:88052"/>
    </ligand>
</feature>
<comment type="catalytic activity">
    <reaction evidence="5 7">
        <text>dimethylallyl phosphate + FMNH2 = prenylated FMNH2 + phosphate</text>
        <dbReference type="Rhea" id="RHEA:37743"/>
        <dbReference type="ChEBI" id="CHEBI:43474"/>
        <dbReference type="ChEBI" id="CHEBI:57618"/>
        <dbReference type="ChEBI" id="CHEBI:87467"/>
        <dbReference type="ChEBI" id="CHEBI:88052"/>
        <dbReference type="EC" id="2.5.1.129"/>
    </reaction>
</comment>
<dbReference type="InterPro" id="IPR004507">
    <property type="entry name" value="UbiX-like"/>
</dbReference>
<evidence type="ECO:0000256" key="2">
    <source>
        <dbReference type="ARBA" id="ARBA00022630"/>
    </source>
</evidence>
<comment type="similarity">
    <text evidence="6 7">Belongs to the UbiX/PAD1 family.</text>
</comment>
<evidence type="ECO:0000256" key="5">
    <source>
        <dbReference type="ARBA" id="ARBA00050612"/>
    </source>
</evidence>
<dbReference type="NCBIfam" id="NF004685">
    <property type="entry name" value="PRK06029.1"/>
    <property type="match status" value="1"/>
</dbReference>
<evidence type="ECO:0000256" key="3">
    <source>
        <dbReference type="ARBA" id="ARBA00022643"/>
    </source>
</evidence>
<dbReference type="PANTHER" id="PTHR43374">
    <property type="entry name" value="FLAVIN PRENYLTRANSFERASE"/>
    <property type="match status" value="1"/>
</dbReference>
<evidence type="ECO:0000256" key="4">
    <source>
        <dbReference type="ARBA" id="ARBA00022679"/>
    </source>
</evidence>
<keyword evidence="4 7" id="KW-0808">Transferase</keyword>
<dbReference type="InterPro" id="IPR003382">
    <property type="entry name" value="Flavoprotein"/>
</dbReference>
<sequence>MNKKRIVIGITGASGAPYGLCLLEECLRQGHEVHLLVSEAGWRVLKEEQGWEVQKREQLFYNRYKHLEGTLLFHPLKDIGASIASGSFQCDGMVIIPCSMGTMARIAQGISGNLMERTADVMLKEKKPLVIVPRETPLSAIHLENMLKLAQYGASIVPAMPAFYHQPQTIEDMVRFVAGKVLDQLHIDHQLYRRWST</sequence>
<accession>A0A7W1XSN5</accession>
<dbReference type="GO" id="GO:0016831">
    <property type="term" value="F:carboxy-lyase activity"/>
    <property type="evidence" value="ECO:0007669"/>
    <property type="project" value="TreeGrafter"/>
</dbReference>
<evidence type="ECO:0000259" key="8">
    <source>
        <dbReference type="Pfam" id="PF02441"/>
    </source>
</evidence>
<name>A0A7W1XSN5_9BACL</name>
<keyword evidence="2 7" id="KW-0285">Flavoprotein</keyword>
<dbReference type="EMBL" id="JACEOL010000031">
    <property type="protein sequence ID" value="MBA4602547.1"/>
    <property type="molecule type" value="Genomic_DNA"/>
</dbReference>
<feature type="domain" description="Flavoprotein" evidence="8">
    <location>
        <begin position="4"/>
        <end position="185"/>
    </location>
</feature>
<evidence type="ECO:0000313" key="10">
    <source>
        <dbReference type="Proteomes" id="UP000538292"/>
    </source>
</evidence>
<protein>
    <recommendedName>
        <fullName evidence="7">Flavin prenyltransferase UbiX</fullName>
        <ecNumber evidence="7">2.5.1.129</ecNumber>
    </recommendedName>
</protein>
<dbReference type="InterPro" id="IPR036551">
    <property type="entry name" value="Flavin_trans-like"/>
</dbReference>
<evidence type="ECO:0000256" key="1">
    <source>
        <dbReference type="ARBA" id="ARBA00022602"/>
    </source>
</evidence>
<dbReference type="FunFam" id="3.40.50.1950:FF:000001">
    <property type="entry name" value="Flavin prenyltransferase UbiX"/>
    <property type="match status" value="1"/>
</dbReference>
<comment type="caution">
    <text evidence="7">Lacks conserved residue(s) required for the propagation of feature annotation.</text>
</comment>
<evidence type="ECO:0000256" key="7">
    <source>
        <dbReference type="HAMAP-Rule" id="MF_01984"/>
    </source>
</evidence>
<dbReference type="Proteomes" id="UP000538292">
    <property type="component" value="Unassembled WGS sequence"/>
</dbReference>
<dbReference type="PANTHER" id="PTHR43374:SF1">
    <property type="entry name" value="FLAVIN PRENYLTRANSFERASE PAD1, MITOCHONDRIAL"/>
    <property type="match status" value="1"/>
</dbReference>
<evidence type="ECO:0000313" key="9">
    <source>
        <dbReference type="EMBL" id="MBA4602547.1"/>
    </source>
</evidence>
<comment type="function">
    <text evidence="7">Flavin prenyltransferase that catalyzes the synthesis of the prenylated FMN cofactor (prenyl-FMN) for 4-hydroxy-3-polyprenylbenzoic acid decarboxylase UbiD. The prenyltransferase is metal-independent and links a dimethylallyl moiety from dimethylallyl monophosphate (DMAP) to the flavin N5 and C6 atoms of FMN.</text>
</comment>
<feature type="binding site" evidence="7">
    <location>
        <position position="38"/>
    </location>
    <ligand>
        <name>FMN</name>
        <dbReference type="ChEBI" id="CHEBI:58210"/>
    </ligand>
</feature>
<feature type="binding site" evidence="7">
    <location>
        <position position="134"/>
    </location>
    <ligand>
        <name>FMN</name>
        <dbReference type="ChEBI" id="CHEBI:58210"/>
    </ligand>
</feature>
<dbReference type="HAMAP" id="MF_01984">
    <property type="entry name" value="ubiX_pad"/>
    <property type="match status" value="1"/>
</dbReference>
<dbReference type="EC" id="2.5.1.129" evidence="7"/>